<dbReference type="InterPro" id="IPR029058">
    <property type="entry name" value="AB_hydrolase_fold"/>
</dbReference>
<organism evidence="3 4">
    <name type="scientific">Chitinophaga qingshengii</name>
    <dbReference type="NCBI Taxonomy" id="1569794"/>
    <lineage>
        <taxon>Bacteria</taxon>
        <taxon>Pseudomonadati</taxon>
        <taxon>Bacteroidota</taxon>
        <taxon>Chitinophagia</taxon>
        <taxon>Chitinophagales</taxon>
        <taxon>Chitinophagaceae</taxon>
        <taxon>Chitinophaga</taxon>
    </lineage>
</organism>
<dbReference type="PANTHER" id="PTHR46331:SF2">
    <property type="entry name" value="VALACYCLOVIR HYDROLASE"/>
    <property type="match status" value="1"/>
</dbReference>
<dbReference type="PANTHER" id="PTHR46331">
    <property type="entry name" value="VALACYCLOVIR HYDROLASE"/>
    <property type="match status" value="1"/>
</dbReference>
<accession>A0ABR7TG96</accession>
<comment type="caution">
    <text evidence="3">The sequence shown here is derived from an EMBL/GenBank/DDBJ whole genome shotgun (WGS) entry which is preliminary data.</text>
</comment>
<evidence type="ECO:0000313" key="4">
    <source>
        <dbReference type="Proteomes" id="UP000659124"/>
    </source>
</evidence>
<dbReference type="PRINTS" id="PR00111">
    <property type="entry name" value="ABHYDROLASE"/>
</dbReference>
<dbReference type="Pfam" id="PF00561">
    <property type="entry name" value="Abhydrolase_1"/>
    <property type="match status" value="1"/>
</dbReference>
<gene>
    <name evidence="3" type="ORF">ICL07_03330</name>
</gene>
<keyword evidence="1" id="KW-0732">Signal</keyword>
<feature type="signal peptide" evidence="1">
    <location>
        <begin position="1"/>
        <end position="23"/>
    </location>
</feature>
<evidence type="ECO:0000256" key="1">
    <source>
        <dbReference type="SAM" id="SignalP"/>
    </source>
</evidence>
<feature type="domain" description="AB hydrolase-1" evidence="2">
    <location>
        <begin position="50"/>
        <end position="161"/>
    </location>
</feature>
<feature type="chain" id="PRO_5045635969" evidence="1">
    <location>
        <begin position="24"/>
        <end position="284"/>
    </location>
</feature>
<dbReference type="Proteomes" id="UP000659124">
    <property type="component" value="Unassembled WGS sequence"/>
</dbReference>
<name>A0ABR7TG96_9BACT</name>
<protein>
    <submittedName>
        <fullName evidence="3">Alpha/beta hydrolase</fullName>
    </submittedName>
</protein>
<dbReference type="EMBL" id="JACVFC010000001">
    <property type="protein sequence ID" value="MBC9929389.1"/>
    <property type="molecule type" value="Genomic_DNA"/>
</dbReference>
<proteinExistence type="predicted"/>
<dbReference type="InterPro" id="IPR000073">
    <property type="entry name" value="AB_hydrolase_1"/>
</dbReference>
<dbReference type="GO" id="GO:0016787">
    <property type="term" value="F:hydrolase activity"/>
    <property type="evidence" value="ECO:0007669"/>
    <property type="project" value="UniProtKB-KW"/>
</dbReference>
<keyword evidence="4" id="KW-1185">Reference proteome</keyword>
<evidence type="ECO:0000313" key="3">
    <source>
        <dbReference type="EMBL" id="MBC9929389.1"/>
    </source>
</evidence>
<dbReference type="Gene3D" id="3.40.50.1820">
    <property type="entry name" value="alpha/beta hydrolase"/>
    <property type="match status" value="1"/>
</dbReference>
<evidence type="ECO:0000259" key="2">
    <source>
        <dbReference type="Pfam" id="PF00561"/>
    </source>
</evidence>
<sequence length="284" mass="30878">MNIMKNILLLLTLILFTMTTSYAQQKPTTSGYAPVNGLKLYYETYGEGTPLVLIHGSFMNIGMNWGQLIPALSKSHKVIALEMQGHGRTADIDRAYSYEGLAGDVAGLLNYLNIKQADVVGYSLGGTIAYQLAIAHPEMIKKLIIISGVYKTAGWLPQVQQAIKGLTPETLAQTPLKQAYDALAPDPSHWAAFIKKLMILEGKDFDLGDDHIKHLPPTLLIMGDNDGSDLQYTAHTYHLMGGGVCGDLEGLPKSQLAILPGVTHVSLMMETAKLTGLILPFIDK</sequence>
<keyword evidence="3" id="KW-0378">Hydrolase</keyword>
<dbReference type="SUPFAM" id="SSF53474">
    <property type="entry name" value="alpha/beta-Hydrolases"/>
    <property type="match status" value="1"/>
</dbReference>
<reference evidence="3 4" key="1">
    <citation type="submission" date="2020-09" db="EMBL/GenBank/DDBJ databases">
        <title>Genome sequences of type strains of Chitinophaga qingshengii and Chitinophaga varians.</title>
        <authorList>
            <person name="Kittiwongwattana C."/>
        </authorList>
    </citation>
    <scope>NUCLEOTIDE SEQUENCE [LARGE SCALE GENOMIC DNA]</scope>
    <source>
        <strain evidence="3 4">JCM 30026</strain>
    </source>
</reference>